<sequence length="165" mass="18389">MASVIPRFFTAIHPKAWREPCFCILEALVPLFTIETTYHLPIYRQRTYEAETLDQACDLAIADESWDDDKSDVESSGETYVTGAWEGRDAAYSGPRLPFPSRFGEQVQRKAGHFEVLLGLLKILTHPPEPGTVDVELWRRRADAAIVKAEAILAGENDPIEGAAS</sequence>
<dbReference type="Proteomes" id="UP001565471">
    <property type="component" value="Unassembled WGS sequence"/>
</dbReference>
<dbReference type="EMBL" id="JBGBZA010000002">
    <property type="protein sequence ID" value="MEY9321333.1"/>
    <property type="molecule type" value="Genomic_DNA"/>
</dbReference>
<comment type="caution">
    <text evidence="1">The sequence shown here is derived from an EMBL/GenBank/DDBJ whole genome shotgun (WGS) entry which is preliminary data.</text>
</comment>
<organism evidence="1 2">
    <name type="scientific">Bradyrhizobium elkanii</name>
    <dbReference type="NCBI Taxonomy" id="29448"/>
    <lineage>
        <taxon>Bacteria</taxon>
        <taxon>Pseudomonadati</taxon>
        <taxon>Pseudomonadota</taxon>
        <taxon>Alphaproteobacteria</taxon>
        <taxon>Hyphomicrobiales</taxon>
        <taxon>Nitrobacteraceae</taxon>
        <taxon>Bradyrhizobium</taxon>
    </lineage>
</organism>
<keyword evidence="2" id="KW-1185">Reference proteome</keyword>
<accession>A0ABV4FEM6</accession>
<protein>
    <submittedName>
        <fullName evidence="1">Uncharacterized protein</fullName>
    </submittedName>
</protein>
<evidence type="ECO:0000313" key="1">
    <source>
        <dbReference type="EMBL" id="MEY9321333.1"/>
    </source>
</evidence>
<name>A0ABV4FEM6_BRAEL</name>
<gene>
    <name evidence="1" type="ORF">ABIF29_008132</name>
</gene>
<reference evidence="1 2" key="1">
    <citation type="submission" date="2024-07" db="EMBL/GenBank/DDBJ databases">
        <title>Genomic Encyclopedia of Type Strains, Phase V (KMG-V): Genome sequencing to study the core and pangenomes of soil and plant-associated prokaryotes.</title>
        <authorList>
            <person name="Whitman W."/>
        </authorList>
    </citation>
    <scope>NUCLEOTIDE SEQUENCE [LARGE SCALE GENOMIC DNA]</scope>
    <source>
        <strain evidence="1 2">USDA 415</strain>
    </source>
</reference>
<proteinExistence type="predicted"/>
<evidence type="ECO:0000313" key="2">
    <source>
        <dbReference type="Proteomes" id="UP001565471"/>
    </source>
</evidence>